<name>A0A814U916_9BILA</name>
<feature type="region of interest" description="Disordered" evidence="1">
    <location>
        <begin position="141"/>
        <end position="171"/>
    </location>
</feature>
<dbReference type="EMBL" id="CAJOBC010007595">
    <property type="protein sequence ID" value="CAF3937220.1"/>
    <property type="molecule type" value="Genomic_DNA"/>
</dbReference>
<organism evidence="2 4">
    <name type="scientific">Didymodactylos carnosus</name>
    <dbReference type="NCBI Taxonomy" id="1234261"/>
    <lineage>
        <taxon>Eukaryota</taxon>
        <taxon>Metazoa</taxon>
        <taxon>Spiralia</taxon>
        <taxon>Gnathifera</taxon>
        <taxon>Rotifera</taxon>
        <taxon>Eurotatoria</taxon>
        <taxon>Bdelloidea</taxon>
        <taxon>Philodinida</taxon>
        <taxon>Philodinidae</taxon>
        <taxon>Didymodactylos</taxon>
    </lineage>
</organism>
<dbReference type="InterPro" id="IPR051055">
    <property type="entry name" value="PIF1_helicase"/>
</dbReference>
<evidence type="ECO:0000313" key="4">
    <source>
        <dbReference type="Proteomes" id="UP000663829"/>
    </source>
</evidence>
<dbReference type="InterPro" id="IPR027417">
    <property type="entry name" value="P-loop_NTPase"/>
</dbReference>
<dbReference type="Proteomes" id="UP000681722">
    <property type="component" value="Unassembled WGS sequence"/>
</dbReference>
<accession>A0A814U916</accession>
<evidence type="ECO:0008006" key="5">
    <source>
        <dbReference type="Google" id="ProtNLM"/>
    </source>
</evidence>
<evidence type="ECO:0000313" key="3">
    <source>
        <dbReference type="EMBL" id="CAF3937220.1"/>
    </source>
</evidence>
<dbReference type="Proteomes" id="UP000663829">
    <property type="component" value="Unassembled WGS sequence"/>
</dbReference>
<evidence type="ECO:0000256" key="1">
    <source>
        <dbReference type="SAM" id="MobiDB-lite"/>
    </source>
</evidence>
<dbReference type="PANTHER" id="PTHR47642">
    <property type="entry name" value="ATP-DEPENDENT DNA HELICASE"/>
    <property type="match status" value="1"/>
</dbReference>
<sequence length="344" mass="38702">MIITEHLETRSHLRKDDEQEQLLMCVLGPGGTGKSQLKKGVPEKEIQCEVGRSLWLQINTCVELTQQMRTEDETFHALLGRLRRGECTDADYELLQTRVVGGGEVESLNTIDWKQASIFIHPGMPVLLTDNIATELGSSNGSSGTSLVYTEPTDDEDKTINEKQSSSSVGLAQRKRFTPNTVTLKYPVYAPIEIQKSKIKSALEPLPEKLVPIPTVKKTFKVDVKDLLSPSQVKKAGNKTKIKVTRQQLPFVPAYSLTTHKSKGQTIPKIVIDLVPGTRPNVALTYVPLSRVKRLRDLVILRPFLKSVLQIKPNQEQTKELQRLDELNKLTKQRYDAFKLLRVI</sequence>
<proteinExistence type="predicted"/>
<dbReference type="PANTHER" id="PTHR47642:SF6">
    <property type="entry name" value="ATP-DEPENDENT DNA HELICASE"/>
    <property type="match status" value="1"/>
</dbReference>
<dbReference type="EMBL" id="CAJNOQ010007596">
    <property type="protein sequence ID" value="CAF1173363.1"/>
    <property type="molecule type" value="Genomic_DNA"/>
</dbReference>
<evidence type="ECO:0000313" key="2">
    <source>
        <dbReference type="EMBL" id="CAF1173363.1"/>
    </source>
</evidence>
<dbReference type="OrthoDB" id="432234at2759"/>
<keyword evidence="4" id="KW-1185">Reference proteome</keyword>
<comment type="caution">
    <text evidence="2">The sequence shown here is derived from an EMBL/GenBank/DDBJ whole genome shotgun (WGS) entry which is preliminary data.</text>
</comment>
<dbReference type="AlphaFoldDB" id="A0A814U916"/>
<reference evidence="2" key="1">
    <citation type="submission" date="2021-02" db="EMBL/GenBank/DDBJ databases">
        <authorList>
            <person name="Nowell W R."/>
        </authorList>
    </citation>
    <scope>NUCLEOTIDE SEQUENCE</scope>
</reference>
<gene>
    <name evidence="2" type="ORF">GPM918_LOCUS22304</name>
    <name evidence="3" type="ORF">SRO942_LOCUS22301</name>
</gene>
<dbReference type="SUPFAM" id="SSF52540">
    <property type="entry name" value="P-loop containing nucleoside triphosphate hydrolases"/>
    <property type="match status" value="1"/>
</dbReference>
<protein>
    <recommendedName>
        <fullName evidence="5">ATP-dependent DNA helicase</fullName>
    </recommendedName>
</protein>